<dbReference type="PANTHER" id="PTHR47505:SF1">
    <property type="entry name" value="DNA UTILIZATION PROTEIN YHGH"/>
    <property type="match status" value="1"/>
</dbReference>
<gene>
    <name evidence="1" type="ORF">AB8U03_03600</name>
</gene>
<dbReference type="EMBL" id="JBGEWD010000002">
    <property type="protein sequence ID" value="MEY7999293.1"/>
    <property type="molecule type" value="Genomic_DNA"/>
</dbReference>
<dbReference type="RefSeq" id="WP_369703180.1">
    <property type="nucleotide sequence ID" value="NZ_JBGEWD010000002.1"/>
</dbReference>
<evidence type="ECO:0000313" key="2">
    <source>
        <dbReference type="Proteomes" id="UP001564657"/>
    </source>
</evidence>
<sequence>MLDCVLGLVYCGDEKCVLCKKDIYDDENICKMCKDNIKICRDSFQIGNYDHEFSCYSSAYYSGAMMELIIKLKYKNSFRSGDIIASYMKDTIYNSNIDFDVLTYVPMTKKSLKKRGYNQSEYLARTLGKYVGKPVICCLTKTKDTKDQIGLSR</sequence>
<reference evidence="1 2" key="1">
    <citation type="submission" date="2024-08" db="EMBL/GenBank/DDBJ databases">
        <title>Clostridium lapicellarii sp. nov., and Clostridium renhuaiense sp. nov., two species isolated from the mud in a fermentation cellar used for producing sauce-flavour Chinese liquors.</title>
        <authorList>
            <person name="Yang F."/>
            <person name="Wang H."/>
            <person name="Chen L.Q."/>
            <person name="Zhou N."/>
            <person name="Lu J.J."/>
            <person name="Pu X.X."/>
            <person name="Wan B."/>
            <person name="Wang L."/>
            <person name="Liu S.J."/>
        </authorList>
    </citation>
    <scope>NUCLEOTIDE SEQUENCE [LARGE SCALE GENOMIC DNA]</scope>
    <source>
        <strain evidence="1 2">MT-5</strain>
    </source>
</reference>
<proteinExistence type="predicted"/>
<accession>A0ABV4BR65</accession>
<dbReference type="PANTHER" id="PTHR47505">
    <property type="entry name" value="DNA UTILIZATION PROTEIN YHGH"/>
    <property type="match status" value="1"/>
</dbReference>
<name>A0ABV4BR65_9CLOT</name>
<dbReference type="Proteomes" id="UP001564657">
    <property type="component" value="Unassembled WGS sequence"/>
</dbReference>
<organism evidence="1 2">
    <name type="scientific">Clostridium moutaii</name>
    <dbReference type="NCBI Taxonomy" id="3240932"/>
    <lineage>
        <taxon>Bacteria</taxon>
        <taxon>Bacillati</taxon>
        <taxon>Bacillota</taxon>
        <taxon>Clostridia</taxon>
        <taxon>Eubacteriales</taxon>
        <taxon>Clostridiaceae</taxon>
        <taxon>Clostridium</taxon>
    </lineage>
</organism>
<protein>
    <submittedName>
        <fullName evidence="1">ComF family protein</fullName>
    </submittedName>
</protein>
<evidence type="ECO:0000313" key="1">
    <source>
        <dbReference type="EMBL" id="MEY7999293.1"/>
    </source>
</evidence>
<comment type="caution">
    <text evidence="1">The sequence shown here is derived from an EMBL/GenBank/DDBJ whole genome shotgun (WGS) entry which is preliminary data.</text>
</comment>
<keyword evidence="2" id="KW-1185">Reference proteome</keyword>
<dbReference type="InterPro" id="IPR051910">
    <property type="entry name" value="ComF/GntX_DNA_util-trans"/>
</dbReference>